<organism evidence="2 3">
    <name type="scientific">Candidatus Falkowbacteria bacterium RIFCSPLOWO2_12_FULL_45_10</name>
    <dbReference type="NCBI Taxonomy" id="1797990"/>
    <lineage>
        <taxon>Bacteria</taxon>
        <taxon>Candidatus Falkowiibacteriota</taxon>
    </lineage>
</organism>
<proteinExistence type="predicted"/>
<gene>
    <name evidence="2" type="ORF">A3G56_01775</name>
</gene>
<evidence type="ECO:0000256" key="1">
    <source>
        <dbReference type="SAM" id="MobiDB-lite"/>
    </source>
</evidence>
<protein>
    <submittedName>
        <fullName evidence="2">Uncharacterized protein</fullName>
    </submittedName>
</protein>
<name>A0A1F5RXG9_9BACT</name>
<accession>A0A1F5RXG9</accession>
<comment type="caution">
    <text evidence="2">The sequence shown here is derived from an EMBL/GenBank/DDBJ whole genome shotgun (WGS) entry which is preliminary data.</text>
</comment>
<reference evidence="2 3" key="1">
    <citation type="journal article" date="2016" name="Nat. Commun.">
        <title>Thousands of microbial genomes shed light on interconnected biogeochemical processes in an aquifer system.</title>
        <authorList>
            <person name="Anantharaman K."/>
            <person name="Brown C.T."/>
            <person name="Hug L.A."/>
            <person name="Sharon I."/>
            <person name="Castelle C.J."/>
            <person name="Probst A.J."/>
            <person name="Thomas B.C."/>
            <person name="Singh A."/>
            <person name="Wilkins M.J."/>
            <person name="Karaoz U."/>
            <person name="Brodie E.L."/>
            <person name="Williams K.H."/>
            <person name="Hubbard S.S."/>
            <person name="Banfield J.F."/>
        </authorList>
    </citation>
    <scope>NUCLEOTIDE SEQUENCE [LARGE SCALE GENOMIC DNA]</scope>
</reference>
<evidence type="ECO:0000313" key="3">
    <source>
        <dbReference type="Proteomes" id="UP000178682"/>
    </source>
</evidence>
<dbReference type="EMBL" id="MFFX01000031">
    <property type="protein sequence ID" value="OGF19124.1"/>
    <property type="molecule type" value="Genomic_DNA"/>
</dbReference>
<feature type="compositionally biased region" description="Basic and acidic residues" evidence="1">
    <location>
        <begin position="93"/>
        <end position="102"/>
    </location>
</feature>
<evidence type="ECO:0000313" key="2">
    <source>
        <dbReference type="EMBL" id="OGF19124.1"/>
    </source>
</evidence>
<sequence>MPVEKIANILPSEKNKRRREEEFNLGFLDDTKGLNEFINLAEEVSAEQKAQEAEKVDKDKLTPADLAKMNAQERVEYLRQLKERKTLKSSPRSPEEEKNNRERAVAVIKEMLSRPDVMAQIFGRVEAISTLDQNLKQKHDLDLLLTLSRESGIHLGVAVELLDTTQSEEKLKELILDSMAKYAIDTIEIYQANNEKAVPRAAIRLPQEDLEKVSRLVNSALDIKPAEYEQLYVYAGGLKRYFKLQLAVELVAAVENSFLETEGLENYLTPWQKEDKRHLLEILTEGNLQLKNVAEAKDFIRNKKLGEHLLISNIIKILEQMSATPILETKKNPAPWEQVNEEDLKRVVEQVVYNS</sequence>
<feature type="region of interest" description="Disordered" evidence="1">
    <location>
        <begin position="82"/>
        <end position="102"/>
    </location>
</feature>
<dbReference type="Proteomes" id="UP000178682">
    <property type="component" value="Unassembled WGS sequence"/>
</dbReference>
<dbReference type="AlphaFoldDB" id="A0A1F5RXG9"/>